<dbReference type="InterPro" id="IPR041392">
    <property type="entry name" value="GHD"/>
</dbReference>
<evidence type="ECO:0000259" key="1">
    <source>
        <dbReference type="Pfam" id="PF17834"/>
    </source>
</evidence>
<organism evidence="2 3">
    <name type="scientific">Anisodus tanguticus</name>
    <dbReference type="NCBI Taxonomy" id="243964"/>
    <lineage>
        <taxon>Eukaryota</taxon>
        <taxon>Viridiplantae</taxon>
        <taxon>Streptophyta</taxon>
        <taxon>Embryophyta</taxon>
        <taxon>Tracheophyta</taxon>
        <taxon>Spermatophyta</taxon>
        <taxon>Magnoliopsida</taxon>
        <taxon>eudicotyledons</taxon>
        <taxon>Gunneridae</taxon>
        <taxon>Pentapetalae</taxon>
        <taxon>asterids</taxon>
        <taxon>lamiids</taxon>
        <taxon>Solanales</taxon>
        <taxon>Solanaceae</taxon>
        <taxon>Solanoideae</taxon>
        <taxon>Hyoscyameae</taxon>
        <taxon>Anisodus</taxon>
    </lineage>
</organism>
<dbReference type="PANTHER" id="PTHR23421">
    <property type="entry name" value="BETA-GALACTOSIDASE RELATED"/>
    <property type="match status" value="1"/>
</dbReference>
<dbReference type="GO" id="GO:0005975">
    <property type="term" value="P:carbohydrate metabolic process"/>
    <property type="evidence" value="ECO:0007669"/>
    <property type="project" value="InterPro"/>
</dbReference>
<name>A0AAE1UQQ5_9SOLA</name>
<dbReference type="AlphaFoldDB" id="A0AAE1UQQ5"/>
<dbReference type="Proteomes" id="UP001291623">
    <property type="component" value="Unassembled WGS sequence"/>
</dbReference>
<comment type="caution">
    <text evidence="2">The sequence shown here is derived from an EMBL/GenBank/DDBJ whole genome shotgun (WGS) entry which is preliminary data.</text>
</comment>
<dbReference type="EMBL" id="JAVYJV010000022">
    <property type="protein sequence ID" value="KAK4341018.1"/>
    <property type="molecule type" value="Genomic_DNA"/>
</dbReference>
<sequence>MAVGLETEVPWCMCKQDDAPYPVNATIRSAEDIAYHVALFIARKNGTSINYYMAYVFNRDSGFIAAFLVNIDNTKSVVVQFQNSSYELPRQSISILPDCKTVAFNTAKDSGSFVERRALGVKSVFIQDSKETKDITNYSWGYQVKFGLMVKALADIGSHFERLQAFHHKLGMLR</sequence>
<protein>
    <recommendedName>
        <fullName evidence="1">Beta-galactosidase beta-sandwich domain-containing protein</fullName>
    </recommendedName>
</protein>
<accession>A0AAE1UQQ5</accession>
<dbReference type="InterPro" id="IPR001944">
    <property type="entry name" value="Glycoside_Hdrlase_35"/>
</dbReference>
<gene>
    <name evidence="2" type="ORF">RND71_039519</name>
</gene>
<dbReference type="Pfam" id="PF17834">
    <property type="entry name" value="GHD"/>
    <property type="match status" value="1"/>
</dbReference>
<evidence type="ECO:0000313" key="2">
    <source>
        <dbReference type="EMBL" id="KAK4341018.1"/>
    </source>
</evidence>
<reference evidence="2" key="1">
    <citation type="submission" date="2023-12" db="EMBL/GenBank/DDBJ databases">
        <title>Genome assembly of Anisodus tanguticus.</title>
        <authorList>
            <person name="Wang Y.-J."/>
        </authorList>
    </citation>
    <scope>NUCLEOTIDE SEQUENCE</scope>
    <source>
        <strain evidence="2">KB-2021</strain>
        <tissue evidence="2">Leaf</tissue>
    </source>
</reference>
<evidence type="ECO:0000313" key="3">
    <source>
        <dbReference type="Proteomes" id="UP001291623"/>
    </source>
</evidence>
<feature type="domain" description="Beta-galactosidase beta-sandwich" evidence="1">
    <location>
        <begin position="54"/>
        <end position="108"/>
    </location>
</feature>
<proteinExistence type="predicted"/>
<keyword evidence="3" id="KW-1185">Reference proteome</keyword>
<dbReference type="GO" id="GO:0004553">
    <property type="term" value="F:hydrolase activity, hydrolyzing O-glycosyl compounds"/>
    <property type="evidence" value="ECO:0007669"/>
    <property type="project" value="InterPro"/>
</dbReference>